<dbReference type="AlphaFoldDB" id="A0A923MJP9"/>
<dbReference type="InterPro" id="IPR005119">
    <property type="entry name" value="LysR_subst-bd"/>
</dbReference>
<dbReference type="EMBL" id="JACOQI010000005">
    <property type="protein sequence ID" value="MBC5770162.1"/>
    <property type="molecule type" value="Genomic_DNA"/>
</dbReference>
<keyword evidence="7" id="KW-1185">Reference proteome</keyword>
<dbReference type="Gene3D" id="3.40.190.290">
    <property type="match status" value="1"/>
</dbReference>
<dbReference type="RefSeq" id="WP_187014450.1">
    <property type="nucleotide sequence ID" value="NZ_JACOQI010000005.1"/>
</dbReference>
<dbReference type="SUPFAM" id="SSF53850">
    <property type="entry name" value="Periplasmic binding protein-like II"/>
    <property type="match status" value="1"/>
</dbReference>
<dbReference type="PRINTS" id="PR00039">
    <property type="entry name" value="HTHLYSR"/>
</dbReference>
<dbReference type="PANTHER" id="PTHR30126">
    <property type="entry name" value="HTH-TYPE TRANSCRIPTIONAL REGULATOR"/>
    <property type="match status" value="1"/>
</dbReference>
<evidence type="ECO:0000256" key="2">
    <source>
        <dbReference type="ARBA" id="ARBA00023015"/>
    </source>
</evidence>
<evidence type="ECO:0000259" key="5">
    <source>
        <dbReference type="PROSITE" id="PS50931"/>
    </source>
</evidence>
<dbReference type="PROSITE" id="PS50931">
    <property type="entry name" value="HTH_LYSR"/>
    <property type="match status" value="1"/>
</dbReference>
<reference evidence="6" key="1">
    <citation type="submission" date="2020-08" db="EMBL/GenBank/DDBJ databases">
        <title>Genome public.</title>
        <authorList>
            <person name="Liu C."/>
            <person name="Sun Q."/>
        </authorList>
    </citation>
    <scope>NUCLEOTIDE SEQUENCE</scope>
    <source>
        <strain evidence="6">BX15</strain>
    </source>
</reference>
<feature type="domain" description="HTH lysR-type" evidence="5">
    <location>
        <begin position="9"/>
        <end position="60"/>
    </location>
</feature>
<keyword evidence="3" id="KW-0238">DNA-binding</keyword>
<evidence type="ECO:0000256" key="4">
    <source>
        <dbReference type="ARBA" id="ARBA00023163"/>
    </source>
</evidence>
<evidence type="ECO:0000256" key="3">
    <source>
        <dbReference type="ARBA" id="ARBA00023125"/>
    </source>
</evidence>
<dbReference type="GO" id="GO:0003700">
    <property type="term" value="F:DNA-binding transcription factor activity"/>
    <property type="evidence" value="ECO:0007669"/>
    <property type="project" value="InterPro"/>
</dbReference>
<organism evidence="6 7">
    <name type="scientific">Dysosmobacter segnis</name>
    <dbReference type="NCBI Taxonomy" id="2763042"/>
    <lineage>
        <taxon>Bacteria</taxon>
        <taxon>Bacillati</taxon>
        <taxon>Bacillota</taxon>
        <taxon>Clostridia</taxon>
        <taxon>Eubacteriales</taxon>
        <taxon>Oscillospiraceae</taxon>
        <taxon>Dysosmobacter</taxon>
    </lineage>
</organism>
<evidence type="ECO:0000313" key="6">
    <source>
        <dbReference type="EMBL" id="MBC5770162.1"/>
    </source>
</evidence>
<dbReference type="Gene3D" id="1.10.10.10">
    <property type="entry name" value="Winged helix-like DNA-binding domain superfamily/Winged helix DNA-binding domain"/>
    <property type="match status" value="1"/>
</dbReference>
<comment type="caution">
    <text evidence="6">The sequence shown here is derived from an EMBL/GenBank/DDBJ whole genome shotgun (WGS) entry which is preliminary data.</text>
</comment>
<gene>
    <name evidence="6" type="ORF">H8Z83_07490</name>
</gene>
<dbReference type="GO" id="GO:0000976">
    <property type="term" value="F:transcription cis-regulatory region binding"/>
    <property type="evidence" value="ECO:0007669"/>
    <property type="project" value="TreeGrafter"/>
</dbReference>
<accession>A0A923MJP9</accession>
<protein>
    <submittedName>
        <fullName evidence="6">LysR family transcriptional regulator</fullName>
    </submittedName>
</protein>
<dbReference type="Pfam" id="PF03466">
    <property type="entry name" value="LysR_substrate"/>
    <property type="match status" value="1"/>
</dbReference>
<dbReference type="Proteomes" id="UP000620327">
    <property type="component" value="Unassembled WGS sequence"/>
</dbReference>
<dbReference type="PANTHER" id="PTHR30126:SF64">
    <property type="entry name" value="HTH-TYPE TRANSCRIPTIONAL REGULATOR CITR"/>
    <property type="match status" value="1"/>
</dbReference>
<keyword evidence="4" id="KW-0804">Transcription</keyword>
<dbReference type="InterPro" id="IPR036388">
    <property type="entry name" value="WH-like_DNA-bd_sf"/>
</dbReference>
<keyword evidence="2" id="KW-0805">Transcription regulation</keyword>
<name>A0A923MJP9_9FIRM</name>
<evidence type="ECO:0000313" key="7">
    <source>
        <dbReference type="Proteomes" id="UP000620327"/>
    </source>
</evidence>
<dbReference type="Pfam" id="PF00126">
    <property type="entry name" value="HTH_1"/>
    <property type="match status" value="1"/>
</dbReference>
<sequence>MNISYDSYRVFYYAAKYKSFSRAAAALYNNQPNVTRIIKRLESELHCALFFRSSLGVRLTPEGEKLYTHIAVAFESIEAGEDELLSDQSLHGGIVHIAASGLALQGCLLRVLARYRKEYPLVHIYLTNNSTPQGLTAVQNGLADFAVVSEGAVVPDSLEKQRVGEIQEIPICGTAFPELTQGPVTLAKLTEYPIVCLAMGTSSHDFYSELFLRCKLPFSPDVEVETIDQVPPVVRSNLGIGFVPHEMLYGSPEFTGIYPITLEEPITPRSIYLFQRKNQPLSIAAKHLRQMLLAPTEESDN</sequence>
<dbReference type="SUPFAM" id="SSF46785">
    <property type="entry name" value="Winged helix' DNA-binding domain"/>
    <property type="match status" value="1"/>
</dbReference>
<proteinExistence type="inferred from homology"/>
<dbReference type="InterPro" id="IPR000847">
    <property type="entry name" value="LysR_HTH_N"/>
</dbReference>
<evidence type="ECO:0000256" key="1">
    <source>
        <dbReference type="ARBA" id="ARBA00009437"/>
    </source>
</evidence>
<dbReference type="InterPro" id="IPR036390">
    <property type="entry name" value="WH_DNA-bd_sf"/>
</dbReference>
<dbReference type="CDD" id="cd05466">
    <property type="entry name" value="PBP2_LTTR_substrate"/>
    <property type="match status" value="1"/>
</dbReference>
<comment type="similarity">
    <text evidence="1">Belongs to the LysR transcriptional regulatory family.</text>
</comment>